<evidence type="ECO:0000256" key="2">
    <source>
        <dbReference type="ARBA" id="ARBA00022980"/>
    </source>
</evidence>
<feature type="non-terminal residue" evidence="7">
    <location>
        <position position="133"/>
    </location>
</feature>
<dbReference type="InterPro" id="IPR036769">
    <property type="entry name" value="Ribosomal_uL11_C_sf"/>
</dbReference>
<comment type="similarity">
    <text evidence="1">Belongs to the universal ribosomal protein uL11 family.</text>
</comment>
<dbReference type="Pfam" id="PF00298">
    <property type="entry name" value="Ribosomal_L11"/>
    <property type="match status" value="1"/>
</dbReference>
<dbReference type="GO" id="GO:0006412">
    <property type="term" value="P:translation"/>
    <property type="evidence" value="ECO:0007669"/>
    <property type="project" value="InterPro"/>
</dbReference>
<dbReference type="GO" id="GO:0022625">
    <property type="term" value="C:cytosolic large ribosomal subunit"/>
    <property type="evidence" value="ECO:0007669"/>
    <property type="project" value="TreeGrafter"/>
</dbReference>
<dbReference type="GO" id="GO:0003735">
    <property type="term" value="F:structural constituent of ribosome"/>
    <property type="evidence" value="ECO:0007669"/>
    <property type="project" value="InterPro"/>
</dbReference>
<dbReference type="CDD" id="cd00349">
    <property type="entry name" value="Ribosomal_L11"/>
    <property type="match status" value="1"/>
</dbReference>
<evidence type="ECO:0000259" key="6">
    <source>
        <dbReference type="Pfam" id="PF03946"/>
    </source>
</evidence>
<proteinExistence type="inferred from homology"/>
<dbReference type="HAMAP" id="MF_00736">
    <property type="entry name" value="Ribosomal_uL11"/>
    <property type="match status" value="1"/>
</dbReference>
<gene>
    <name evidence="7" type="ORF">METZ01_LOCUS315496</name>
</gene>
<name>A0A382NSD8_9ZZZZ</name>
<keyword evidence="2" id="KW-0689">Ribosomal protein</keyword>
<evidence type="ECO:0000256" key="1">
    <source>
        <dbReference type="ARBA" id="ARBA00010537"/>
    </source>
</evidence>
<dbReference type="PANTHER" id="PTHR11661:SF1">
    <property type="entry name" value="LARGE RIBOSOMAL SUBUNIT PROTEIN UL11M"/>
    <property type="match status" value="1"/>
</dbReference>
<reference evidence="7" key="1">
    <citation type="submission" date="2018-05" db="EMBL/GenBank/DDBJ databases">
        <authorList>
            <person name="Lanie J.A."/>
            <person name="Ng W.-L."/>
            <person name="Kazmierczak K.M."/>
            <person name="Andrzejewski T.M."/>
            <person name="Davidsen T.M."/>
            <person name="Wayne K.J."/>
            <person name="Tettelin H."/>
            <person name="Glass J.I."/>
            <person name="Rusch D."/>
            <person name="Podicherti R."/>
            <person name="Tsui H.-C.T."/>
            <person name="Winkler M.E."/>
        </authorList>
    </citation>
    <scope>NUCLEOTIDE SEQUENCE</scope>
</reference>
<dbReference type="InterPro" id="IPR000911">
    <property type="entry name" value="Ribosomal_uL11"/>
</dbReference>
<dbReference type="Pfam" id="PF03946">
    <property type="entry name" value="Ribosomal_L11_N"/>
    <property type="match status" value="1"/>
</dbReference>
<feature type="domain" description="Large ribosomal subunit protein uL11 N-terminal" evidence="6">
    <location>
        <begin position="9"/>
        <end position="66"/>
    </location>
</feature>
<dbReference type="PANTHER" id="PTHR11661">
    <property type="entry name" value="60S RIBOSOMAL PROTEIN L12"/>
    <property type="match status" value="1"/>
</dbReference>
<dbReference type="InterPro" id="IPR020784">
    <property type="entry name" value="Ribosomal_uL11_N"/>
</dbReference>
<sequence length="133" mass="14394">MAKEISALVKLQIEGGKASPAPPVGTALGPHGIAIMDFVKEYNARTADKSGEVIPVEITIYQDKSFTFITKTPPAVEYIKKAAKIDKGSPIPHIDKVGKIKKSDLLHIAKEKMEELNAHDLESASKMIEGTAR</sequence>
<dbReference type="FunFam" id="3.30.1550.10:FF:000005">
    <property type="entry name" value="50S ribosomal protein L11"/>
    <property type="match status" value="1"/>
</dbReference>
<dbReference type="Gene3D" id="3.30.1550.10">
    <property type="entry name" value="Ribosomal protein L11/L12, N-terminal domain"/>
    <property type="match status" value="1"/>
</dbReference>
<dbReference type="AlphaFoldDB" id="A0A382NSD8"/>
<evidence type="ECO:0000256" key="3">
    <source>
        <dbReference type="ARBA" id="ARBA00023274"/>
    </source>
</evidence>
<dbReference type="GO" id="GO:0070180">
    <property type="term" value="F:large ribosomal subunit rRNA binding"/>
    <property type="evidence" value="ECO:0007669"/>
    <property type="project" value="TreeGrafter"/>
</dbReference>
<dbReference type="Gene3D" id="1.10.10.250">
    <property type="entry name" value="Ribosomal protein L11, C-terminal domain"/>
    <property type="match status" value="1"/>
</dbReference>
<dbReference type="NCBIfam" id="TIGR01632">
    <property type="entry name" value="L11_bact"/>
    <property type="match status" value="1"/>
</dbReference>
<protein>
    <recommendedName>
        <fullName evidence="4">Large ribosomal subunit protein uL11m</fullName>
    </recommendedName>
</protein>
<dbReference type="InterPro" id="IPR006519">
    <property type="entry name" value="Ribosomal_uL11_bac-typ"/>
</dbReference>
<dbReference type="SUPFAM" id="SSF46906">
    <property type="entry name" value="Ribosomal protein L11, C-terminal domain"/>
    <property type="match status" value="1"/>
</dbReference>
<dbReference type="InterPro" id="IPR036796">
    <property type="entry name" value="Ribosomal_uL11_N_sf"/>
</dbReference>
<keyword evidence="3" id="KW-0687">Ribonucleoprotein</keyword>
<evidence type="ECO:0000313" key="7">
    <source>
        <dbReference type="EMBL" id="SVC62642.1"/>
    </source>
</evidence>
<dbReference type="EMBL" id="UINC01101661">
    <property type="protein sequence ID" value="SVC62642.1"/>
    <property type="molecule type" value="Genomic_DNA"/>
</dbReference>
<evidence type="ECO:0000256" key="4">
    <source>
        <dbReference type="ARBA" id="ARBA00040104"/>
    </source>
</evidence>
<evidence type="ECO:0000259" key="5">
    <source>
        <dbReference type="Pfam" id="PF00298"/>
    </source>
</evidence>
<accession>A0A382NSD8</accession>
<dbReference type="InterPro" id="IPR020783">
    <property type="entry name" value="Ribosomal_uL11_C"/>
</dbReference>
<feature type="domain" description="Large ribosomal subunit protein uL11 C-terminal" evidence="5">
    <location>
        <begin position="71"/>
        <end position="133"/>
    </location>
</feature>
<organism evidence="7">
    <name type="scientific">marine metagenome</name>
    <dbReference type="NCBI Taxonomy" id="408172"/>
    <lineage>
        <taxon>unclassified sequences</taxon>
        <taxon>metagenomes</taxon>
        <taxon>ecological metagenomes</taxon>
    </lineage>
</organism>
<dbReference type="SMART" id="SM00649">
    <property type="entry name" value="RL11"/>
    <property type="match status" value="1"/>
</dbReference>
<dbReference type="SUPFAM" id="SSF54747">
    <property type="entry name" value="Ribosomal L11/L12e N-terminal domain"/>
    <property type="match status" value="1"/>
</dbReference>